<dbReference type="AlphaFoldDB" id="A0AAE0F210"/>
<accession>A0AAE0F210</accession>
<keyword evidence="3" id="KW-1185">Reference proteome</keyword>
<gene>
    <name evidence="2" type="ORF">CYMTET_41933</name>
</gene>
<organism evidence="2 3">
    <name type="scientific">Cymbomonas tetramitiformis</name>
    <dbReference type="NCBI Taxonomy" id="36881"/>
    <lineage>
        <taxon>Eukaryota</taxon>
        <taxon>Viridiplantae</taxon>
        <taxon>Chlorophyta</taxon>
        <taxon>Pyramimonadophyceae</taxon>
        <taxon>Pyramimonadales</taxon>
        <taxon>Pyramimonadaceae</taxon>
        <taxon>Cymbomonas</taxon>
    </lineage>
</organism>
<evidence type="ECO:0000256" key="1">
    <source>
        <dbReference type="SAM" id="MobiDB-lite"/>
    </source>
</evidence>
<reference evidence="2 3" key="1">
    <citation type="journal article" date="2015" name="Genome Biol. Evol.">
        <title>Comparative Genomics of a Bacterivorous Green Alga Reveals Evolutionary Causalities and Consequences of Phago-Mixotrophic Mode of Nutrition.</title>
        <authorList>
            <person name="Burns J.A."/>
            <person name="Paasch A."/>
            <person name="Narechania A."/>
            <person name="Kim E."/>
        </authorList>
    </citation>
    <scope>NUCLEOTIDE SEQUENCE [LARGE SCALE GENOMIC DNA]</scope>
    <source>
        <strain evidence="2 3">PLY_AMNH</strain>
    </source>
</reference>
<dbReference type="Proteomes" id="UP001190700">
    <property type="component" value="Unassembled WGS sequence"/>
</dbReference>
<name>A0AAE0F210_9CHLO</name>
<protein>
    <submittedName>
        <fullName evidence="2">Uncharacterized protein</fullName>
    </submittedName>
</protein>
<sequence>MSRECARGGRSLLSRLHAADTSSVIAPFPRKVLNPNHHSSSTETVLLRVPRRSPSQERTNGRPAGWPIPHEAAVHDIMETSSAAEDENIFLGCSPPTRSGNPLVRDNAFGDRWTAVERNLSLTSSTGSNLGPFADRCSSTPPFDSVRWKA</sequence>
<comment type="caution">
    <text evidence="2">The sequence shown here is derived from an EMBL/GenBank/DDBJ whole genome shotgun (WGS) entry which is preliminary data.</text>
</comment>
<evidence type="ECO:0000313" key="2">
    <source>
        <dbReference type="EMBL" id="KAK3248604.1"/>
    </source>
</evidence>
<dbReference type="EMBL" id="LGRX02027937">
    <property type="protein sequence ID" value="KAK3248604.1"/>
    <property type="molecule type" value="Genomic_DNA"/>
</dbReference>
<proteinExistence type="predicted"/>
<feature type="region of interest" description="Disordered" evidence="1">
    <location>
        <begin position="29"/>
        <end position="68"/>
    </location>
</feature>
<evidence type="ECO:0000313" key="3">
    <source>
        <dbReference type="Proteomes" id="UP001190700"/>
    </source>
</evidence>